<evidence type="ECO:0000256" key="5">
    <source>
        <dbReference type="ARBA" id="ARBA00022801"/>
    </source>
</evidence>
<dbReference type="EMBL" id="CP127162">
    <property type="protein sequence ID" value="WIV17240.1"/>
    <property type="molecule type" value="Genomic_DNA"/>
</dbReference>
<dbReference type="PANTHER" id="PTHR21039">
    <property type="entry name" value="HISTIDINOL PHOSPHATASE-RELATED"/>
    <property type="match status" value="1"/>
</dbReference>
<comment type="catalytic activity">
    <reaction evidence="7 8">
        <text>L-histidinol phosphate + H2O = L-histidinol + phosphate</text>
        <dbReference type="Rhea" id="RHEA:14465"/>
        <dbReference type="ChEBI" id="CHEBI:15377"/>
        <dbReference type="ChEBI" id="CHEBI:43474"/>
        <dbReference type="ChEBI" id="CHEBI:57699"/>
        <dbReference type="ChEBI" id="CHEBI:57980"/>
        <dbReference type="EC" id="3.1.3.15"/>
    </reaction>
</comment>
<evidence type="ECO:0000256" key="8">
    <source>
        <dbReference type="RuleBase" id="RU366003"/>
    </source>
</evidence>
<keyword evidence="4 8" id="KW-0028">Amino-acid biosynthesis</keyword>
<evidence type="ECO:0000256" key="2">
    <source>
        <dbReference type="ARBA" id="ARBA00009152"/>
    </source>
</evidence>
<evidence type="ECO:0000256" key="1">
    <source>
        <dbReference type="ARBA" id="ARBA00004970"/>
    </source>
</evidence>
<evidence type="ECO:0000256" key="7">
    <source>
        <dbReference type="ARBA" id="ARBA00049158"/>
    </source>
</evidence>
<dbReference type="InterPro" id="IPR016195">
    <property type="entry name" value="Pol/histidinol_Pase-like"/>
</dbReference>
<name>A0ABY8WWI9_9BACL</name>
<reference evidence="10 11" key="1">
    <citation type="submission" date="2023-06" db="EMBL/GenBank/DDBJ databases">
        <title>Paenibacillus polygonum sp. nov., an endophytic bacterium, isolated from Polygonum lapathifolium L. in Nanji Wetland National Nature Reserve, South of Poyang Lake, Jiangxi Province, China.</title>
        <authorList>
            <person name="Yu Z."/>
        </authorList>
    </citation>
    <scope>NUCLEOTIDE SEQUENCE [LARGE SCALE GENOMIC DNA]</scope>
    <source>
        <strain evidence="10 11">C31</strain>
    </source>
</reference>
<dbReference type="NCBIfam" id="TIGR01856">
    <property type="entry name" value="hisJ_fam"/>
    <property type="match status" value="1"/>
</dbReference>
<evidence type="ECO:0000256" key="3">
    <source>
        <dbReference type="ARBA" id="ARBA00013085"/>
    </source>
</evidence>
<dbReference type="NCBIfam" id="NF005996">
    <property type="entry name" value="PRK08123.1"/>
    <property type="match status" value="1"/>
</dbReference>
<evidence type="ECO:0000313" key="11">
    <source>
        <dbReference type="Proteomes" id="UP001236415"/>
    </source>
</evidence>
<protein>
    <recommendedName>
        <fullName evidence="3 8">Histidinol-phosphatase</fullName>
        <shortName evidence="8">HolPase</shortName>
        <ecNumber evidence="3 8">3.1.3.15</ecNumber>
    </recommendedName>
</protein>
<dbReference type="InterPro" id="IPR010140">
    <property type="entry name" value="Histidinol_P_phosphatase_HisJ"/>
</dbReference>
<accession>A0ABY8WWI9</accession>
<keyword evidence="5 8" id="KW-0378">Hydrolase</keyword>
<dbReference type="GO" id="GO:0004401">
    <property type="term" value="F:histidinol-phosphatase activity"/>
    <property type="evidence" value="ECO:0007669"/>
    <property type="project" value="UniProtKB-EC"/>
</dbReference>
<dbReference type="Proteomes" id="UP001236415">
    <property type="component" value="Chromosome"/>
</dbReference>
<sequence>MKWDGHTHTPYCYHGSGIAQEEYLERAIKLGFERYTLSEHAPLPLNWLDDPSLYKRLAMPYSELSLYIEHAKRYKQNYIGKIDVTVGLELDYLPGKLDFTEKIIYDFGQELEDIIYSVHYIPGSNGMRLIDYQPDYFRENILKYYGTMERVVDEYFNYIEEAIRWISQFSIGNELDILI</sequence>
<dbReference type="SUPFAM" id="SSF89550">
    <property type="entry name" value="PHP domain-like"/>
    <property type="match status" value="1"/>
</dbReference>
<dbReference type="Pfam" id="PF02811">
    <property type="entry name" value="PHP"/>
    <property type="match status" value="1"/>
</dbReference>
<keyword evidence="11" id="KW-1185">Reference proteome</keyword>
<dbReference type="RefSeq" id="WP_285741422.1">
    <property type="nucleotide sequence ID" value="NZ_CP127162.1"/>
</dbReference>
<dbReference type="EC" id="3.1.3.15" evidence="3 8"/>
<evidence type="ECO:0000259" key="9">
    <source>
        <dbReference type="Pfam" id="PF02811"/>
    </source>
</evidence>
<dbReference type="PANTHER" id="PTHR21039:SF0">
    <property type="entry name" value="HISTIDINOL-PHOSPHATASE"/>
    <property type="match status" value="1"/>
</dbReference>
<evidence type="ECO:0000256" key="6">
    <source>
        <dbReference type="ARBA" id="ARBA00023102"/>
    </source>
</evidence>
<evidence type="ECO:0000313" key="10">
    <source>
        <dbReference type="EMBL" id="WIV17240.1"/>
    </source>
</evidence>
<comment type="similarity">
    <text evidence="2 8">Belongs to the PHP hydrolase family. HisK subfamily.</text>
</comment>
<organism evidence="10 11">
    <name type="scientific">Paenibacillus polygoni</name>
    <dbReference type="NCBI Taxonomy" id="3050112"/>
    <lineage>
        <taxon>Bacteria</taxon>
        <taxon>Bacillati</taxon>
        <taxon>Bacillota</taxon>
        <taxon>Bacilli</taxon>
        <taxon>Bacillales</taxon>
        <taxon>Paenibacillaceae</taxon>
        <taxon>Paenibacillus</taxon>
    </lineage>
</organism>
<dbReference type="InterPro" id="IPR004013">
    <property type="entry name" value="PHP_dom"/>
</dbReference>
<evidence type="ECO:0000256" key="4">
    <source>
        <dbReference type="ARBA" id="ARBA00022605"/>
    </source>
</evidence>
<feature type="domain" description="PHP" evidence="9">
    <location>
        <begin position="4"/>
        <end position="148"/>
    </location>
</feature>
<proteinExistence type="inferred from homology"/>
<dbReference type="Gene3D" id="3.20.20.140">
    <property type="entry name" value="Metal-dependent hydrolases"/>
    <property type="match status" value="1"/>
</dbReference>
<comment type="pathway">
    <text evidence="1 8">Amino-acid biosynthesis; L-histidine biosynthesis; L-histidine from 5-phospho-alpha-D-ribose 1-diphosphate: step 8/9.</text>
</comment>
<keyword evidence="6 8" id="KW-0368">Histidine biosynthesis</keyword>
<gene>
    <name evidence="10" type="primary">hisJ</name>
    <name evidence="10" type="ORF">QPK24_12320</name>
</gene>